<evidence type="ECO:0000313" key="2">
    <source>
        <dbReference type="EMBL" id="KAL0374849.1"/>
    </source>
</evidence>
<evidence type="ECO:0000313" key="1">
    <source>
        <dbReference type="EMBL" id="KAL0289692.1"/>
    </source>
</evidence>
<dbReference type="EMBL" id="JACGWJ010000674">
    <property type="protein sequence ID" value="KAL0289692.1"/>
    <property type="molecule type" value="Genomic_DNA"/>
</dbReference>
<dbReference type="EMBL" id="JACGWJ010000014">
    <property type="protein sequence ID" value="KAL0374849.1"/>
    <property type="molecule type" value="Genomic_DNA"/>
</dbReference>
<comment type="caution">
    <text evidence="2">The sequence shown here is derived from an EMBL/GenBank/DDBJ whole genome shotgun (WGS) entry which is preliminary data.</text>
</comment>
<reference evidence="2" key="2">
    <citation type="journal article" date="2024" name="Plant">
        <title>Genomic evolution and insights into agronomic trait innovations of Sesamum species.</title>
        <authorList>
            <person name="Miao H."/>
            <person name="Wang L."/>
            <person name="Qu L."/>
            <person name="Liu H."/>
            <person name="Sun Y."/>
            <person name="Le M."/>
            <person name="Wang Q."/>
            <person name="Wei S."/>
            <person name="Zheng Y."/>
            <person name="Lin W."/>
            <person name="Duan Y."/>
            <person name="Cao H."/>
            <person name="Xiong S."/>
            <person name="Wang X."/>
            <person name="Wei L."/>
            <person name="Li C."/>
            <person name="Ma Q."/>
            <person name="Ju M."/>
            <person name="Zhao R."/>
            <person name="Li G."/>
            <person name="Mu C."/>
            <person name="Tian Q."/>
            <person name="Mei H."/>
            <person name="Zhang T."/>
            <person name="Gao T."/>
            <person name="Zhang H."/>
        </authorList>
    </citation>
    <scope>NUCLEOTIDE SEQUENCE</scope>
    <source>
        <strain evidence="2">G02</strain>
    </source>
</reference>
<reference evidence="2" key="1">
    <citation type="submission" date="2020-06" db="EMBL/GenBank/DDBJ databases">
        <authorList>
            <person name="Li T."/>
            <person name="Hu X."/>
            <person name="Zhang T."/>
            <person name="Song X."/>
            <person name="Zhang H."/>
            <person name="Dai N."/>
            <person name="Sheng W."/>
            <person name="Hou X."/>
            <person name="Wei L."/>
        </authorList>
    </citation>
    <scope>NUCLEOTIDE SEQUENCE</scope>
    <source>
        <strain evidence="2">G02</strain>
        <tissue evidence="2">Leaf</tissue>
    </source>
</reference>
<dbReference type="AlphaFoldDB" id="A0AAW2R4R9"/>
<accession>A0AAW2R4R9</accession>
<organism evidence="2">
    <name type="scientific">Sesamum radiatum</name>
    <name type="common">Black benniseed</name>
    <dbReference type="NCBI Taxonomy" id="300843"/>
    <lineage>
        <taxon>Eukaryota</taxon>
        <taxon>Viridiplantae</taxon>
        <taxon>Streptophyta</taxon>
        <taxon>Embryophyta</taxon>
        <taxon>Tracheophyta</taxon>
        <taxon>Spermatophyta</taxon>
        <taxon>Magnoliopsida</taxon>
        <taxon>eudicotyledons</taxon>
        <taxon>Gunneridae</taxon>
        <taxon>Pentapetalae</taxon>
        <taxon>asterids</taxon>
        <taxon>lamiids</taxon>
        <taxon>Lamiales</taxon>
        <taxon>Pedaliaceae</taxon>
        <taxon>Sesamum</taxon>
    </lineage>
</organism>
<gene>
    <name evidence="2" type="ORF">Sradi_3400600</name>
    <name evidence="1" type="ORF">Sradi_7068000</name>
</gene>
<sequence length="87" mass="9425">MRLTRQHSVIQQQLGWAKMGSGELRSGAGATTGGCHSCTRVRISCTGPRLSIHCILRMGLAIGNALISSLYKLMARMGWTLQLQALI</sequence>
<name>A0AAW2R4R9_SESRA</name>
<protein>
    <submittedName>
        <fullName evidence="2">Uncharacterized protein</fullName>
    </submittedName>
</protein>
<proteinExistence type="predicted"/>